<dbReference type="InterPro" id="IPR001387">
    <property type="entry name" value="Cro/C1-type_HTH"/>
</dbReference>
<accession>A0A1G5RQI4</accession>
<name>A0A1G5RQI4_PSEXY</name>
<dbReference type="Proteomes" id="UP000199428">
    <property type="component" value="Unassembled WGS sequence"/>
</dbReference>
<evidence type="ECO:0000256" key="1">
    <source>
        <dbReference type="ARBA" id="ARBA00023125"/>
    </source>
</evidence>
<dbReference type="SUPFAM" id="SSF47413">
    <property type="entry name" value="lambda repressor-like DNA-binding domains"/>
    <property type="match status" value="1"/>
</dbReference>
<protein>
    <submittedName>
        <fullName evidence="3">Helix-turn-helix domain-containing protein</fullName>
    </submittedName>
</protein>
<feature type="domain" description="HTH cro/C1-type" evidence="2">
    <location>
        <begin position="11"/>
        <end position="65"/>
    </location>
</feature>
<dbReference type="EMBL" id="FMWK01000001">
    <property type="protein sequence ID" value="SCZ76257.1"/>
    <property type="molecule type" value="Genomic_DNA"/>
</dbReference>
<evidence type="ECO:0000313" key="3">
    <source>
        <dbReference type="EMBL" id="SCZ76257.1"/>
    </source>
</evidence>
<organism evidence="3 4">
    <name type="scientific">Pseudobutyrivibrio xylanivorans</name>
    <dbReference type="NCBI Taxonomy" id="185007"/>
    <lineage>
        <taxon>Bacteria</taxon>
        <taxon>Bacillati</taxon>
        <taxon>Bacillota</taxon>
        <taxon>Clostridia</taxon>
        <taxon>Lachnospirales</taxon>
        <taxon>Lachnospiraceae</taxon>
        <taxon>Pseudobutyrivibrio</taxon>
    </lineage>
</organism>
<keyword evidence="1" id="KW-0238">DNA-binding</keyword>
<evidence type="ECO:0000259" key="2">
    <source>
        <dbReference type="PROSITE" id="PS50943"/>
    </source>
</evidence>
<evidence type="ECO:0000313" key="4">
    <source>
        <dbReference type="Proteomes" id="UP000199428"/>
    </source>
</evidence>
<dbReference type="PANTHER" id="PTHR46558:SF4">
    <property type="entry name" value="DNA-BIDING PHAGE PROTEIN"/>
    <property type="match status" value="1"/>
</dbReference>
<dbReference type="Gene3D" id="1.10.260.40">
    <property type="entry name" value="lambda repressor-like DNA-binding domains"/>
    <property type="match status" value="1"/>
</dbReference>
<dbReference type="AlphaFoldDB" id="A0A1G5RQI4"/>
<sequence length="265" mass="29024">MLDMIIVGKNIKAARTEKNMTQLELADILGVSYQAVSNWERGNSMPDIAKLPVISNALEIEITELLGEDSCAKTIKKVLDENPEPLSSKELTDVAALLPPADFKKEMKKTSEKEILDIKAIVGLAPYLDDEILDDIVSNVDAANVKEIVPLAPYLSDKTLIEISKIIESSMINDLVPLAPFMPDEALDNIVSKIDANNLDKINVLAPFLSDNTLDKIVDKAIEEDAISKLSSSACFLGKKSLKKIANYLVQSDDGKSLSKFAMYI</sequence>
<dbReference type="PANTHER" id="PTHR46558">
    <property type="entry name" value="TRACRIPTIONAL REGULATORY PROTEIN-RELATED-RELATED"/>
    <property type="match status" value="1"/>
</dbReference>
<dbReference type="SMART" id="SM00530">
    <property type="entry name" value="HTH_XRE"/>
    <property type="match status" value="1"/>
</dbReference>
<dbReference type="InterPro" id="IPR010982">
    <property type="entry name" value="Lambda_DNA-bd_dom_sf"/>
</dbReference>
<reference evidence="3 4" key="1">
    <citation type="submission" date="2016-10" db="EMBL/GenBank/DDBJ databases">
        <authorList>
            <person name="de Groot N.N."/>
        </authorList>
    </citation>
    <scope>NUCLEOTIDE SEQUENCE [LARGE SCALE GENOMIC DNA]</scope>
    <source>
        <strain evidence="3 4">DSM 10317</strain>
    </source>
</reference>
<dbReference type="Pfam" id="PF01381">
    <property type="entry name" value="HTH_3"/>
    <property type="match status" value="1"/>
</dbReference>
<proteinExistence type="predicted"/>
<dbReference type="RefSeq" id="WP_090160565.1">
    <property type="nucleotide sequence ID" value="NZ_FMWK01000001.1"/>
</dbReference>
<dbReference type="CDD" id="cd00093">
    <property type="entry name" value="HTH_XRE"/>
    <property type="match status" value="1"/>
</dbReference>
<dbReference type="PROSITE" id="PS50943">
    <property type="entry name" value="HTH_CROC1"/>
    <property type="match status" value="1"/>
</dbReference>
<dbReference type="GO" id="GO:0003677">
    <property type="term" value="F:DNA binding"/>
    <property type="evidence" value="ECO:0007669"/>
    <property type="project" value="UniProtKB-KW"/>
</dbReference>
<gene>
    <name evidence="3" type="ORF">SAMN02910350_00160</name>
</gene>